<dbReference type="Proteomes" id="UP000821865">
    <property type="component" value="Chromosome 10"/>
</dbReference>
<protein>
    <submittedName>
        <fullName evidence="1">Uncharacterized protein</fullName>
    </submittedName>
</protein>
<proteinExistence type="predicted"/>
<keyword evidence="2" id="KW-1185">Reference proteome</keyword>
<accession>A0ACB8DP83</accession>
<evidence type="ECO:0000313" key="1">
    <source>
        <dbReference type="EMBL" id="KAH7974176.1"/>
    </source>
</evidence>
<comment type="caution">
    <text evidence="1">The sequence shown here is derived from an EMBL/GenBank/DDBJ whole genome shotgun (WGS) entry which is preliminary data.</text>
</comment>
<name>A0ACB8DP83_DERSI</name>
<reference evidence="1" key="1">
    <citation type="submission" date="2020-05" db="EMBL/GenBank/DDBJ databases">
        <title>Large-scale comparative analyses of tick genomes elucidate their genetic diversity and vector capacities.</title>
        <authorList>
            <person name="Jia N."/>
            <person name="Wang J."/>
            <person name="Shi W."/>
            <person name="Du L."/>
            <person name="Sun Y."/>
            <person name="Zhan W."/>
            <person name="Jiang J."/>
            <person name="Wang Q."/>
            <person name="Zhang B."/>
            <person name="Ji P."/>
            <person name="Sakyi L.B."/>
            <person name="Cui X."/>
            <person name="Yuan T."/>
            <person name="Jiang B."/>
            <person name="Yang W."/>
            <person name="Lam T.T.-Y."/>
            <person name="Chang Q."/>
            <person name="Ding S."/>
            <person name="Wang X."/>
            <person name="Zhu J."/>
            <person name="Ruan X."/>
            <person name="Zhao L."/>
            <person name="Wei J."/>
            <person name="Que T."/>
            <person name="Du C."/>
            <person name="Cheng J."/>
            <person name="Dai P."/>
            <person name="Han X."/>
            <person name="Huang E."/>
            <person name="Gao Y."/>
            <person name="Liu J."/>
            <person name="Shao H."/>
            <person name="Ye R."/>
            <person name="Li L."/>
            <person name="Wei W."/>
            <person name="Wang X."/>
            <person name="Wang C."/>
            <person name="Yang T."/>
            <person name="Huo Q."/>
            <person name="Li W."/>
            <person name="Guo W."/>
            <person name="Chen H."/>
            <person name="Zhou L."/>
            <person name="Ni X."/>
            <person name="Tian J."/>
            <person name="Zhou Y."/>
            <person name="Sheng Y."/>
            <person name="Liu T."/>
            <person name="Pan Y."/>
            <person name="Xia L."/>
            <person name="Li J."/>
            <person name="Zhao F."/>
            <person name="Cao W."/>
        </authorList>
    </citation>
    <scope>NUCLEOTIDE SEQUENCE</scope>
    <source>
        <strain evidence="1">Dsil-2018</strain>
    </source>
</reference>
<sequence length="394" mass="42169">MGHANALLAHLRSRDVQFYRDYLRMPPRSLDTVLEVLKPRIQKTDTNYRKAIPPEHRLLLAVSRGLSSSKIAAENQRFSNIGSEFSPQSPPHQSQTSGLGSTSASSAIQSETGSMASKPVDEAASVAALATEACGGDAGDVQYCNPWLTGPASCGSAAAEDQRAAQQAPHFGKRHSSRATDAALSSDEMALQWHIYGTAFGLRVKQRNAYQGFSSHVQASASSSAVLVLPGRKEGVTGQPSLPDACCPKPPKRGSSISTSANSSFQQQLPPTPCCCCSSHGGNRPVLIPATAKRGFEFKQVSAADKVIYDNHPLPRSPISENHRLHLSALSPLSAASTQASRCVYQSQCGAQSMVAMQQRGVNGLGTRAAQWVPVYILKQCVIILFFQQQLRQA</sequence>
<gene>
    <name evidence="1" type="ORF">HPB49_011612</name>
</gene>
<dbReference type="EMBL" id="CM023479">
    <property type="protein sequence ID" value="KAH7974176.1"/>
    <property type="molecule type" value="Genomic_DNA"/>
</dbReference>
<organism evidence="1 2">
    <name type="scientific">Dermacentor silvarum</name>
    <name type="common">Tick</name>
    <dbReference type="NCBI Taxonomy" id="543639"/>
    <lineage>
        <taxon>Eukaryota</taxon>
        <taxon>Metazoa</taxon>
        <taxon>Ecdysozoa</taxon>
        <taxon>Arthropoda</taxon>
        <taxon>Chelicerata</taxon>
        <taxon>Arachnida</taxon>
        <taxon>Acari</taxon>
        <taxon>Parasitiformes</taxon>
        <taxon>Ixodida</taxon>
        <taxon>Ixodoidea</taxon>
        <taxon>Ixodidae</taxon>
        <taxon>Rhipicephalinae</taxon>
        <taxon>Dermacentor</taxon>
    </lineage>
</organism>
<evidence type="ECO:0000313" key="2">
    <source>
        <dbReference type="Proteomes" id="UP000821865"/>
    </source>
</evidence>